<dbReference type="InterPro" id="IPR006199">
    <property type="entry name" value="LexA_DNA-bd_dom"/>
</dbReference>
<comment type="caution">
    <text evidence="2">The sequence shown here is derived from an EMBL/GenBank/DDBJ whole genome shotgun (WGS) entry which is preliminary data.</text>
</comment>
<evidence type="ECO:0000313" key="2">
    <source>
        <dbReference type="EMBL" id="RHA79792.1"/>
    </source>
</evidence>
<dbReference type="RefSeq" id="WP_118030558.1">
    <property type="nucleotide sequence ID" value="NZ_JANGEU010000001.1"/>
</dbReference>
<dbReference type="InterPro" id="IPR036388">
    <property type="entry name" value="WH-like_DNA-bd_sf"/>
</dbReference>
<organism evidence="2 3">
    <name type="scientific">Eubacterium ventriosum</name>
    <dbReference type="NCBI Taxonomy" id="39496"/>
    <lineage>
        <taxon>Bacteria</taxon>
        <taxon>Bacillati</taxon>
        <taxon>Bacillota</taxon>
        <taxon>Clostridia</taxon>
        <taxon>Eubacteriales</taxon>
        <taxon>Eubacteriaceae</taxon>
        <taxon>Eubacterium</taxon>
    </lineage>
</organism>
<dbReference type="EMBL" id="QSFV01000023">
    <property type="protein sequence ID" value="RHA79792.1"/>
    <property type="molecule type" value="Genomic_DNA"/>
</dbReference>
<name>A0A413T633_9FIRM</name>
<evidence type="ECO:0000259" key="1">
    <source>
        <dbReference type="Pfam" id="PF01726"/>
    </source>
</evidence>
<accession>A0A413T633</accession>
<dbReference type="GO" id="GO:0004252">
    <property type="term" value="F:serine-type endopeptidase activity"/>
    <property type="evidence" value="ECO:0007669"/>
    <property type="project" value="InterPro"/>
</dbReference>
<gene>
    <name evidence="2" type="ORF">DW918_07530</name>
</gene>
<dbReference type="Gene3D" id="1.10.10.10">
    <property type="entry name" value="Winged helix-like DNA-binding domain superfamily/Winged helix DNA-binding domain"/>
    <property type="match status" value="1"/>
</dbReference>
<protein>
    <submittedName>
        <fullName evidence="2">LexA repressor</fullName>
    </submittedName>
</protein>
<dbReference type="Proteomes" id="UP000285740">
    <property type="component" value="Unassembled WGS sequence"/>
</dbReference>
<dbReference type="SUPFAM" id="SSF46785">
    <property type="entry name" value="Winged helix' DNA-binding domain"/>
    <property type="match status" value="1"/>
</dbReference>
<dbReference type="InterPro" id="IPR050077">
    <property type="entry name" value="LexA_repressor"/>
</dbReference>
<dbReference type="AlphaFoldDB" id="A0A413T633"/>
<dbReference type="PANTHER" id="PTHR33516:SF2">
    <property type="entry name" value="LEXA REPRESSOR-RELATED"/>
    <property type="match status" value="1"/>
</dbReference>
<dbReference type="GO" id="GO:0006508">
    <property type="term" value="P:proteolysis"/>
    <property type="evidence" value="ECO:0007669"/>
    <property type="project" value="InterPro"/>
</dbReference>
<dbReference type="PANTHER" id="PTHR33516">
    <property type="entry name" value="LEXA REPRESSOR"/>
    <property type="match status" value="1"/>
</dbReference>
<reference evidence="2 3" key="1">
    <citation type="submission" date="2018-08" db="EMBL/GenBank/DDBJ databases">
        <title>A genome reference for cultivated species of the human gut microbiota.</title>
        <authorList>
            <person name="Zou Y."/>
            <person name="Xue W."/>
            <person name="Luo G."/>
        </authorList>
    </citation>
    <scope>NUCLEOTIDE SEQUENCE [LARGE SCALE GENOMIC DNA]</scope>
    <source>
        <strain evidence="2 3">AM42-30</strain>
    </source>
</reference>
<proteinExistence type="predicted"/>
<dbReference type="Pfam" id="PF01726">
    <property type="entry name" value="LexA_DNA_bind"/>
    <property type="match status" value="1"/>
</dbReference>
<feature type="domain" description="LexA repressor DNA-binding" evidence="1">
    <location>
        <begin position="5"/>
        <end position="68"/>
    </location>
</feature>
<sequence length="73" mass="8335">MAYTSQLTERQLKTYECIIDFIKEFGFAPTVRELCKKTGFTSTSSIAGHLKALEKLGYIRRYPTCPRAITVLK</sequence>
<evidence type="ECO:0000313" key="3">
    <source>
        <dbReference type="Proteomes" id="UP000285740"/>
    </source>
</evidence>
<dbReference type="InterPro" id="IPR036390">
    <property type="entry name" value="WH_DNA-bd_sf"/>
</dbReference>